<dbReference type="Gene3D" id="3.40.50.300">
    <property type="entry name" value="P-loop containing nucleotide triphosphate hydrolases"/>
    <property type="match status" value="1"/>
</dbReference>
<evidence type="ECO:0000256" key="1">
    <source>
        <dbReference type="SAM" id="Coils"/>
    </source>
</evidence>
<keyword evidence="3" id="KW-1185">Reference proteome</keyword>
<sequence>MLKKITFKQNDDNVDLLFDKVNIIVGEKGSGKSTLLKIIAEAILNKTVVKNGEKWLDENANLKLDSVEIDNGVFLANDFSSFFEKESKESKENGIKKLQDKLPGFIEQNDSRKTALESTSEVENQKEKCAEKFFNEIINNKEDKFLEQFEELKELMRNYHNNNEKSISFHLAFDSEIKNLLKQGDKNSLSAISIDNDVLKSKLKLLKNKLDEKSESIKRMNDEILSIKNDLNNLENDEINDLFEESEIKKINDLTKLIAENNLELSEIYNSFSSKANKYLIFLKTFEYAFEQSIKRERENKDKQTNKINDINKINDYFKNMAIVMTKIRDKYDEISKNEIFVDWNKSFVDKNNKNLEYRLEAFTLSDEDKSEILKKYLKSSNKAQTFIDLFSTDIFSKNFTQDIKKMILKLIKNNISIYAGNKKYVDLSNGERTLFGITHTIESLKDEKNSEYLLLDQLEDNLDNRTIYTKIVPLLKKQIDKNRQIFIVTHNPNIGILLNGSTISTDIFNDELGKKFIKNQIIKNNDTIDTPESYYLEGGFKALKEREKIIENKLKEDKK</sequence>
<accession>A0ABZ0PAT2</accession>
<gene>
    <name evidence="2" type="ORF">R9B83_00570</name>
</gene>
<reference evidence="2" key="1">
    <citation type="submission" date="2023-11" db="EMBL/GenBank/DDBJ databases">
        <title>Completed genome sequence of Mycoplasma equirhinis type strain M432/72.</title>
        <authorList>
            <person name="Spergser J."/>
        </authorList>
    </citation>
    <scope>NUCLEOTIDE SEQUENCE [LARGE SCALE GENOMIC DNA]</scope>
    <source>
        <strain evidence="2">M432/72</strain>
    </source>
</reference>
<dbReference type="InterPro" id="IPR027417">
    <property type="entry name" value="P-loop_NTPase"/>
</dbReference>
<proteinExistence type="predicted"/>
<feature type="coiled-coil region" evidence="1">
    <location>
        <begin position="196"/>
        <end position="237"/>
    </location>
</feature>
<dbReference type="RefSeq" id="WP_140031443.1">
    <property type="nucleotide sequence ID" value="NZ_CP137845.1"/>
</dbReference>
<dbReference type="GeneID" id="94493359"/>
<evidence type="ECO:0008006" key="4">
    <source>
        <dbReference type="Google" id="ProtNLM"/>
    </source>
</evidence>
<evidence type="ECO:0000313" key="2">
    <source>
        <dbReference type="EMBL" id="WPB54058.1"/>
    </source>
</evidence>
<dbReference type="EMBL" id="CP137845">
    <property type="protein sequence ID" value="WPB54058.1"/>
    <property type="molecule type" value="Genomic_DNA"/>
</dbReference>
<dbReference type="CDD" id="cd00267">
    <property type="entry name" value="ABC_ATPase"/>
    <property type="match status" value="2"/>
</dbReference>
<name>A0ABZ0PAT2_9BACT</name>
<dbReference type="SUPFAM" id="SSF52540">
    <property type="entry name" value="P-loop containing nucleoside triphosphate hydrolases"/>
    <property type="match status" value="1"/>
</dbReference>
<protein>
    <recommendedName>
        <fullName evidence="4">ATP-binding cassette domain-containing protein</fullName>
    </recommendedName>
</protein>
<organism evidence="2 3">
    <name type="scientific">Metamycoplasma equirhinis</name>
    <dbReference type="NCBI Taxonomy" id="92402"/>
    <lineage>
        <taxon>Bacteria</taxon>
        <taxon>Bacillati</taxon>
        <taxon>Mycoplasmatota</taxon>
        <taxon>Mycoplasmoidales</taxon>
        <taxon>Metamycoplasmataceae</taxon>
        <taxon>Metamycoplasma</taxon>
    </lineage>
</organism>
<dbReference type="Proteomes" id="UP001303601">
    <property type="component" value="Chromosome"/>
</dbReference>
<keyword evidence="1" id="KW-0175">Coiled coil</keyword>
<evidence type="ECO:0000313" key="3">
    <source>
        <dbReference type="Proteomes" id="UP001303601"/>
    </source>
</evidence>